<name>A0A1H3CQM0_9BACT</name>
<sequence>MLLNLPVKYKSLDPFNLNLPDLTILTGVNGAGKTQILSAIIETKASVSENNQELNPKKYVTHQTLSPNDSNIITRQSSLQEIEDIWNPYHNFQQQNKLRQYNLNQFVNDPKQVKILVDIANKTNKDINELSQEDVYLHRPIHITSDDIFYQNFSGLFKRYQDKFDENRYQRFISVENNDKSIIYLSNEDFITENGEAPWDFVNKIIKEANLDYHINSPSGIHRDAPFELKLVNNITGTEVKFSDLSSGEKVLMSLALALYNSKFSIEFPKVLLMDEPDASLHPSMSKQFLDVILNVFVKDKGVKVIMTTHSPSTVALAPEESLFVVNKSGQRLEKSTKDHALKILTSGVPSFSVNYENRRQVFVESKYDVIFYEKIYNKLKSKLIKDISLNFISSGVAGAGNCDQVIDIVERLTSFGNKFVFGIIDWDIKNNPQGHILVLGHSERYSLENYIFDPILLCALLLSERLIERADLGLTNNETYSEFRNLSNPQLQLMSDFIINKVSDGFDITKSSMKKVIYGNNSEISIPEWYLENQGHNLEAIIKNKFPQLNKFNKEEGLKKEIINKIIDDIPEFIPKDILDLFHSIQDMD</sequence>
<dbReference type="GO" id="GO:0005524">
    <property type="term" value="F:ATP binding"/>
    <property type="evidence" value="ECO:0007669"/>
    <property type="project" value="UniProtKB-KW"/>
</dbReference>
<keyword evidence="5" id="KW-1185">Reference proteome</keyword>
<dbReference type="InterPro" id="IPR027417">
    <property type="entry name" value="P-loop_NTPase"/>
</dbReference>
<dbReference type="InterPro" id="IPR003593">
    <property type="entry name" value="AAA+_ATPase"/>
</dbReference>
<dbReference type="CDD" id="cd00267">
    <property type="entry name" value="ABC_ATPase"/>
    <property type="match status" value="1"/>
</dbReference>
<dbReference type="PANTHER" id="PTHR43581:SF2">
    <property type="entry name" value="EXCINUCLEASE ATPASE SUBUNIT"/>
    <property type="match status" value="1"/>
</dbReference>
<dbReference type="PROSITE" id="PS00211">
    <property type="entry name" value="ABC_TRANSPORTER_1"/>
    <property type="match status" value="1"/>
</dbReference>
<dbReference type="RefSeq" id="WP_092737733.1">
    <property type="nucleotide sequence ID" value="NZ_FNOV01000002.1"/>
</dbReference>
<dbReference type="STRING" id="651662.SAMN04488069_10279"/>
<evidence type="ECO:0000256" key="2">
    <source>
        <dbReference type="ARBA" id="ARBA00022840"/>
    </source>
</evidence>
<evidence type="ECO:0000259" key="3">
    <source>
        <dbReference type="SMART" id="SM00382"/>
    </source>
</evidence>
<dbReference type="GO" id="GO:0016887">
    <property type="term" value="F:ATP hydrolysis activity"/>
    <property type="evidence" value="ECO:0007669"/>
    <property type="project" value="InterPro"/>
</dbReference>
<dbReference type="SUPFAM" id="SSF52540">
    <property type="entry name" value="P-loop containing nucleoside triphosphate hydrolases"/>
    <property type="match status" value="1"/>
</dbReference>
<dbReference type="SMART" id="SM00382">
    <property type="entry name" value="AAA"/>
    <property type="match status" value="1"/>
</dbReference>
<organism evidence="4 5">
    <name type="scientific">Hymenobacter psychrophilus</name>
    <dbReference type="NCBI Taxonomy" id="651662"/>
    <lineage>
        <taxon>Bacteria</taxon>
        <taxon>Pseudomonadati</taxon>
        <taxon>Bacteroidota</taxon>
        <taxon>Cytophagia</taxon>
        <taxon>Cytophagales</taxon>
        <taxon>Hymenobacteraceae</taxon>
        <taxon>Hymenobacter</taxon>
    </lineage>
</organism>
<dbReference type="InterPro" id="IPR051396">
    <property type="entry name" value="Bact_Antivir_Def_Nuclease"/>
</dbReference>
<protein>
    <submittedName>
        <fullName evidence="4">AAA domain-containing protein, putative AbiEii toxin, Type IV TA system</fullName>
    </submittedName>
</protein>
<dbReference type="Proteomes" id="UP000199249">
    <property type="component" value="Unassembled WGS sequence"/>
</dbReference>
<dbReference type="PANTHER" id="PTHR43581">
    <property type="entry name" value="ATP/GTP PHOSPHATASE"/>
    <property type="match status" value="1"/>
</dbReference>
<dbReference type="Gene3D" id="3.40.50.300">
    <property type="entry name" value="P-loop containing nucleotide triphosphate hydrolases"/>
    <property type="match status" value="1"/>
</dbReference>
<evidence type="ECO:0000313" key="5">
    <source>
        <dbReference type="Proteomes" id="UP000199249"/>
    </source>
</evidence>
<accession>A0A1H3CQM0</accession>
<keyword evidence="2" id="KW-0067">ATP-binding</keyword>
<dbReference type="OrthoDB" id="9805802at2"/>
<dbReference type="AlphaFoldDB" id="A0A1H3CQM0"/>
<dbReference type="EMBL" id="FNOV01000002">
    <property type="protein sequence ID" value="SDX56451.1"/>
    <property type="molecule type" value="Genomic_DNA"/>
</dbReference>
<evidence type="ECO:0000313" key="4">
    <source>
        <dbReference type="EMBL" id="SDX56451.1"/>
    </source>
</evidence>
<dbReference type="Pfam" id="PF13304">
    <property type="entry name" value="AAA_21"/>
    <property type="match status" value="1"/>
</dbReference>
<feature type="domain" description="AAA+ ATPase" evidence="3">
    <location>
        <begin position="19"/>
        <end position="329"/>
    </location>
</feature>
<reference evidence="5" key="1">
    <citation type="submission" date="2016-10" db="EMBL/GenBank/DDBJ databases">
        <authorList>
            <person name="Varghese N."/>
            <person name="Submissions S."/>
        </authorList>
    </citation>
    <scope>NUCLEOTIDE SEQUENCE [LARGE SCALE GENOMIC DNA]</scope>
    <source>
        <strain evidence="5">CGMCC 1.8975</strain>
    </source>
</reference>
<evidence type="ECO:0000256" key="1">
    <source>
        <dbReference type="ARBA" id="ARBA00022741"/>
    </source>
</evidence>
<dbReference type="InterPro" id="IPR017871">
    <property type="entry name" value="ABC_transporter-like_CS"/>
</dbReference>
<proteinExistence type="predicted"/>
<gene>
    <name evidence="4" type="ORF">SAMN04488069_10279</name>
</gene>
<keyword evidence="1" id="KW-0547">Nucleotide-binding</keyword>
<dbReference type="InterPro" id="IPR003959">
    <property type="entry name" value="ATPase_AAA_core"/>
</dbReference>